<feature type="domain" description="CCHC-type" evidence="3">
    <location>
        <begin position="431"/>
        <end position="446"/>
    </location>
</feature>
<reference evidence="4" key="2">
    <citation type="submission" date="2025-08" db="UniProtKB">
        <authorList>
            <consortium name="Ensembl"/>
        </authorList>
    </citation>
    <scope>IDENTIFICATION</scope>
</reference>
<protein>
    <recommendedName>
        <fullName evidence="3">CCHC-type domain-containing protein</fullName>
    </recommendedName>
</protein>
<dbReference type="InterPro" id="IPR010999">
    <property type="entry name" value="Retrovr_matrix"/>
</dbReference>
<dbReference type="GO" id="GO:0008270">
    <property type="term" value="F:zinc ion binding"/>
    <property type="evidence" value="ECO:0007669"/>
    <property type="project" value="UniProtKB-KW"/>
</dbReference>
<keyword evidence="1" id="KW-0862">Zinc</keyword>
<dbReference type="InterPro" id="IPR050462">
    <property type="entry name" value="Retroviral_Gag-Pol_poly"/>
</dbReference>
<dbReference type="GO" id="GO:0003676">
    <property type="term" value="F:nucleic acid binding"/>
    <property type="evidence" value="ECO:0007669"/>
    <property type="project" value="InterPro"/>
</dbReference>
<dbReference type="PROSITE" id="PS50158">
    <property type="entry name" value="ZF_CCHC"/>
    <property type="match status" value="1"/>
</dbReference>
<evidence type="ECO:0000259" key="3">
    <source>
        <dbReference type="PROSITE" id="PS50158"/>
    </source>
</evidence>
<evidence type="ECO:0000256" key="1">
    <source>
        <dbReference type="PROSITE-ProRule" id="PRU00047"/>
    </source>
</evidence>
<evidence type="ECO:0000313" key="5">
    <source>
        <dbReference type="Proteomes" id="UP000008225"/>
    </source>
</evidence>
<reference evidence="4" key="3">
    <citation type="submission" date="2025-09" db="UniProtKB">
        <authorList>
            <consortium name="Ensembl"/>
        </authorList>
    </citation>
    <scope>IDENTIFICATION</scope>
</reference>
<dbReference type="InterPro" id="IPR036875">
    <property type="entry name" value="Znf_CCHC_sf"/>
</dbReference>
<accession>A0A8I3W1Z0</accession>
<dbReference type="Pfam" id="PF00098">
    <property type="entry name" value="zf-CCHC"/>
    <property type="match status" value="1"/>
</dbReference>
<keyword evidence="1" id="KW-0863">Zinc-finger</keyword>
<keyword evidence="5" id="KW-1185">Reference proteome</keyword>
<name>A0A8I3W1Z0_CALJA</name>
<dbReference type="SUPFAM" id="SSF47943">
    <property type="entry name" value="Retrovirus capsid protein, N-terminal core domain"/>
    <property type="match status" value="1"/>
</dbReference>
<dbReference type="Pfam" id="PF02093">
    <property type="entry name" value="Gag_p30"/>
    <property type="match status" value="1"/>
</dbReference>
<dbReference type="AlphaFoldDB" id="A0A8I3W1Z0"/>
<dbReference type="OMA" id="PEHIWER"/>
<dbReference type="InterPro" id="IPR008919">
    <property type="entry name" value="Retrov_capsid_N"/>
</dbReference>
<dbReference type="SUPFAM" id="SSF57756">
    <property type="entry name" value="Retrovirus zinc finger-like domains"/>
    <property type="match status" value="1"/>
</dbReference>
<proteinExistence type="predicted"/>
<dbReference type="Gene3D" id="1.10.375.10">
    <property type="entry name" value="Human Immunodeficiency Virus Type 1 Capsid Protein"/>
    <property type="match status" value="1"/>
</dbReference>
<dbReference type="Gene3D" id="1.10.150.180">
    <property type="entry name" value="Gamma-retroviral matrix domain"/>
    <property type="match status" value="1"/>
</dbReference>
<dbReference type="InterPro" id="IPR036946">
    <property type="entry name" value="G_retro_matrix_sf"/>
</dbReference>
<dbReference type="SMART" id="SM00343">
    <property type="entry name" value="ZnF_C2HC"/>
    <property type="match status" value="2"/>
</dbReference>
<dbReference type="InterPro" id="IPR003036">
    <property type="entry name" value="Gag_P30"/>
</dbReference>
<dbReference type="SUPFAM" id="SSF47836">
    <property type="entry name" value="Retroviral matrix proteins"/>
    <property type="match status" value="1"/>
</dbReference>
<dbReference type="Proteomes" id="UP000008225">
    <property type="component" value="Chromosome 14"/>
</dbReference>
<reference evidence="4 5" key="1">
    <citation type="submission" date="2009-03" db="EMBL/GenBank/DDBJ databases">
        <authorList>
            <person name="Warren W."/>
            <person name="Ye L."/>
            <person name="Minx P."/>
            <person name="Worley K."/>
            <person name="Gibbs R."/>
            <person name="Wilson R.K."/>
        </authorList>
    </citation>
    <scope>NUCLEOTIDE SEQUENCE [LARGE SCALE GENOMIC DNA]</scope>
</reference>
<evidence type="ECO:0000256" key="2">
    <source>
        <dbReference type="SAM" id="MobiDB-lite"/>
    </source>
</evidence>
<dbReference type="GO" id="GO:0019068">
    <property type="term" value="P:virion assembly"/>
    <property type="evidence" value="ECO:0007669"/>
    <property type="project" value="InterPro"/>
</dbReference>
<evidence type="ECO:0000313" key="4">
    <source>
        <dbReference type="Ensembl" id="ENSCJAP00000079829.1"/>
    </source>
</evidence>
<organism evidence="4 5">
    <name type="scientific">Callithrix jacchus</name>
    <name type="common">White-tufted-ear marmoset</name>
    <name type="synonym">Simia Jacchus</name>
    <dbReference type="NCBI Taxonomy" id="9483"/>
    <lineage>
        <taxon>Eukaryota</taxon>
        <taxon>Metazoa</taxon>
        <taxon>Chordata</taxon>
        <taxon>Craniata</taxon>
        <taxon>Vertebrata</taxon>
        <taxon>Euteleostomi</taxon>
        <taxon>Mammalia</taxon>
        <taxon>Eutheria</taxon>
        <taxon>Euarchontoglires</taxon>
        <taxon>Primates</taxon>
        <taxon>Haplorrhini</taxon>
        <taxon>Platyrrhini</taxon>
        <taxon>Cebidae</taxon>
        <taxon>Callitrichinae</taxon>
        <taxon>Callithrix</taxon>
        <taxon>Callithrix</taxon>
    </lineage>
</organism>
<dbReference type="Ensembl" id="ENSCJAT00000127653.1">
    <property type="protein sequence ID" value="ENSCJAP00000079829.1"/>
    <property type="gene ID" value="ENSCJAG00000070260.1"/>
</dbReference>
<feature type="region of interest" description="Disordered" evidence="2">
    <location>
        <begin position="254"/>
        <end position="277"/>
    </location>
</feature>
<dbReference type="InterPro" id="IPR001878">
    <property type="entry name" value="Znf_CCHC"/>
</dbReference>
<dbReference type="PANTHER" id="PTHR33166">
    <property type="entry name" value="GAG_P30 DOMAIN-CONTAINING PROTEIN"/>
    <property type="match status" value="1"/>
</dbReference>
<sequence>MGATLPKIKSPLRCILENWDQFDTQSLKKKRLVFLCGTVWPKYPLLSGKTWPPKGSIDYDTILQLDLFCKSECKWFELPYVQLFFSLKKKPQLCQACSPYPTQPSSVLSPHLGLPVASTSTNVYQGSSASIPQQEPGRAEMAKASQVTRMPSFCPLQAVGGEFVPTTVRTRFSLSDLKKIKVNLGKFSDDPDKYIDVLQGLGQSFELNWKDIMLLLNQTLTSNEREAALAAAQEFGDTWYLSQIHDLMTPEEKDRFPTGRQAVPGTDPHWDPDSEQGDWSRRHFLTCILEGLKRTKKKPMNYAMLSTITQGREENPTAFLERLREALRKYTPLSPDSIEGQLILKDKFIMQSAADIRRKLQKLALGPVQSVESLLNLATSVFNNRDQEEQAERNRRDQRKPAALVMAFRQADPRGSNEGKPWISHQASRACYQCGQRGHFIRNCPQRNGPPPSPCPLCQGDHWKAHCPRGRRFPGPEMSKR</sequence>
<dbReference type="GeneTree" id="ENSGT01140000282623"/>
<keyword evidence="1" id="KW-0479">Metal-binding</keyword>
<dbReference type="Gene3D" id="4.10.60.10">
    <property type="entry name" value="Zinc finger, CCHC-type"/>
    <property type="match status" value="1"/>
</dbReference>